<evidence type="ECO:0000313" key="2">
    <source>
        <dbReference type="Proteomes" id="UP000034182"/>
    </source>
</evidence>
<reference evidence="1 2" key="1">
    <citation type="submission" date="2015-03" db="EMBL/GenBank/DDBJ databases">
        <authorList>
            <person name="Morales-Cruz A."/>
            <person name="Amrine K.C."/>
            <person name="Cantu D."/>
        </authorList>
    </citation>
    <scope>NUCLEOTIDE SEQUENCE [LARGE SCALE GENOMIC DNA]</scope>
    <source>
        <strain evidence="1">DS831</strain>
    </source>
</reference>
<reference evidence="1 2" key="2">
    <citation type="submission" date="2015-05" db="EMBL/GenBank/DDBJ databases">
        <title>Distinctive expansion of gene families associated with plant cell wall degradation and secondary metabolism in the genomes of grapevine trunk pathogens.</title>
        <authorList>
            <person name="Lawrence D.P."/>
            <person name="Travadon R."/>
            <person name="Rolshausen P.E."/>
            <person name="Baumgartner K."/>
        </authorList>
    </citation>
    <scope>NUCLEOTIDE SEQUENCE [LARGE SCALE GENOMIC DNA]</scope>
    <source>
        <strain evidence="1">DS831</strain>
    </source>
</reference>
<name>A0A0G2FT80_9PEZI</name>
<gene>
    <name evidence="1" type="ORF">UCDDS831_g07839</name>
</gene>
<sequence length="154" mass="15658">MPVTLSVPTLTLSAAQAAARACEAKAKEIGVPMNIAVVDSSLHLLQFSRMDSAKLTSIDIAINKAFTASGHRVPTSAYKDAVWPGGAAFGINNSNGGKFTTIGGGVPVKGPNGEILGAIGCSTGTPAQDEVVAKAGIEALEKLVKDEGKLKAKL</sequence>
<dbReference type="EMBL" id="LAQI01000202">
    <property type="protein sequence ID" value="KKY15113.1"/>
    <property type="molecule type" value="Genomic_DNA"/>
</dbReference>
<dbReference type="AlphaFoldDB" id="A0A0G2FT80"/>
<dbReference type="InterPro" id="IPR005624">
    <property type="entry name" value="PduO/GlcC-like"/>
</dbReference>
<dbReference type="PANTHER" id="PTHR34309:SF1">
    <property type="entry name" value="PROTEIN GLCG"/>
    <property type="match status" value="1"/>
</dbReference>
<protein>
    <submittedName>
        <fullName evidence="1">Putative ethanolamine utilization protein eutt</fullName>
    </submittedName>
</protein>
<dbReference type="PANTHER" id="PTHR34309">
    <property type="entry name" value="SLR1406 PROTEIN"/>
    <property type="match status" value="1"/>
</dbReference>
<dbReference type="Gene3D" id="3.30.450.150">
    <property type="entry name" value="Haem-degrading domain"/>
    <property type="match status" value="1"/>
</dbReference>
<organism evidence="1 2">
    <name type="scientific">Diplodia seriata</name>
    <dbReference type="NCBI Taxonomy" id="420778"/>
    <lineage>
        <taxon>Eukaryota</taxon>
        <taxon>Fungi</taxon>
        <taxon>Dikarya</taxon>
        <taxon>Ascomycota</taxon>
        <taxon>Pezizomycotina</taxon>
        <taxon>Dothideomycetes</taxon>
        <taxon>Dothideomycetes incertae sedis</taxon>
        <taxon>Botryosphaeriales</taxon>
        <taxon>Botryosphaeriaceae</taxon>
        <taxon>Diplodia</taxon>
    </lineage>
</organism>
<dbReference type="Proteomes" id="UP000034182">
    <property type="component" value="Unassembled WGS sequence"/>
</dbReference>
<accession>A0A0G2FT80</accession>
<dbReference type="SUPFAM" id="SSF143744">
    <property type="entry name" value="GlcG-like"/>
    <property type="match status" value="1"/>
</dbReference>
<evidence type="ECO:0000313" key="1">
    <source>
        <dbReference type="EMBL" id="KKY15113.1"/>
    </source>
</evidence>
<proteinExistence type="predicted"/>
<dbReference type="InterPro" id="IPR038084">
    <property type="entry name" value="PduO/GlcC-like_sf"/>
</dbReference>
<dbReference type="InterPro" id="IPR052517">
    <property type="entry name" value="GlcG_carb_metab_protein"/>
</dbReference>
<comment type="caution">
    <text evidence="1">The sequence shown here is derived from an EMBL/GenBank/DDBJ whole genome shotgun (WGS) entry which is preliminary data.</text>
</comment>
<dbReference type="Pfam" id="PF03928">
    <property type="entry name" value="HbpS-like"/>
    <property type="match status" value="1"/>
</dbReference>